<dbReference type="EMBL" id="JABAYA010000232">
    <property type="protein sequence ID" value="KAF7721825.1"/>
    <property type="molecule type" value="Genomic_DNA"/>
</dbReference>
<evidence type="ECO:0000256" key="1">
    <source>
        <dbReference type="ARBA" id="ARBA00004496"/>
    </source>
</evidence>
<dbReference type="Pfam" id="PF04912">
    <property type="entry name" value="Dynamitin"/>
    <property type="match status" value="1"/>
</dbReference>
<dbReference type="AlphaFoldDB" id="A0A8H7BLQ5"/>
<dbReference type="GO" id="GO:0005869">
    <property type="term" value="C:dynactin complex"/>
    <property type="evidence" value="ECO:0007669"/>
    <property type="project" value="InterPro"/>
</dbReference>
<dbReference type="OrthoDB" id="4977at2759"/>
<feature type="region of interest" description="Disordered" evidence="3">
    <location>
        <begin position="376"/>
        <end position="407"/>
    </location>
</feature>
<evidence type="ECO:0000256" key="3">
    <source>
        <dbReference type="SAM" id="MobiDB-lite"/>
    </source>
</evidence>
<comment type="subcellular location">
    <subcellularLocation>
        <location evidence="1">Cytoplasm</location>
    </subcellularLocation>
</comment>
<organism evidence="4 5">
    <name type="scientific">Apophysomyces ossiformis</name>
    <dbReference type="NCBI Taxonomy" id="679940"/>
    <lineage>
        <taxon>Eukaryota</taxon>
        <taxon>Fungi</taxon>
        <taxon>Fungi incertae sedis</taxon>
        <taxon>Mucoromycota</taxon>
        <taxon>Mucoromycotina</taxon>
        <taxon>Mucoromycetes</taxon>
        <taxon>Mucorales</taxon>
        <taxon>Mucorineae</taxon>
        <taxon>Mucoraceae</taxon>
        <taxon>Apophysomyces</taxon>
    </lineage>
</organism>
<evidence type="ECO:0000256" key="2">
    <source>
        <dbReference type="ARBA" id="ARBA00022490"/>
    </source>
</evidence>
<accession>A0A8H7BLQ5</accession>
<reference evidence="4" key="1">
    <citation type="submission" date="2020-01" db="EMBL/GenBank/DDBJ databases">
        <title>Genome Sequencing of Three Apophysomyces-Like Fungal Strains Confirms a Novel Fungal Genus in the Mucoromycota with divergent Burkholderia-like Endosymbiotic Bacteria.</title>
        <authorList>
            <person name="Stajich J.E."/>
            <person name="Macias A.M."/>
            <person name="Carter-House D."/>
            <person name="Lovett B."/>
            <person name="Kasson L.R."/>
            <person name="Berry K."/>
            <person name="Grigoriev I."/>
            <person name="Chang Y."/>
            <person name="Spatafora J."/>
            <person name="Kasson M.T."/>
        </authorList>
    </citation>
    <scope>NUCLEOTIDE SEQUENCE</scope>
    <source>
        <strain evidence="4">NRRL A-21654</strain>
    </source>
</reference>
<gene>
    <name evidence="4" type="primary">DCTN2</name>
    <name evidence="4" type="ORF">EC973_004088</name>
</gene>
<protein>
    <submittedName>
        <fullName evidence="4">Dynactin subunit 2</fullName>
    </submittedName>
</protein>
<dbReference type="PANTHER" id="PTHR15346">
    <property type="entry name" value="DYNACTIN SUBUNIT"/>
    <property type="match status" value="1"/>
</dbReference>
<dbReference type="GO" id="GO:0005737">
    <property type="term" value="C:cytoplasm"/>
    <property type="evidence" value="ECO:0007669"/>
    <property type="project" value="UniProtKB-SubCell"/>
</dbReference>
<feature type="compositionally biased region" description="Polar residues" evidence="3">
    <location>
        <begin position="394"/>
        <end position="405"/>
    </location>
</feature>
<dbReference type="InterPro" id="IPR028133">
    <property type="entry name" value="Dynamitin"/>
</dbReference>
<name>A0A8H7BLQ5_9FUNG</name>
<dbReference type="Proteomes" id="UP000605846">
    <property type="component" value="Unassembled WGS sequence"/>
</dbReference>
<sequence length="511" mass="56808">MIHYAMDGLTLSFYADLGHSHIDKVQTSEGLDLQLVLLFEKMSSKYSGLPDIDDQQDVYETPDVSEGLQNTVFDDQASDDDNENVVRANVSVKDATAKFQDSVVDATGTDFSDRLTRRKKAMYRTYVRRPPALETDEYEILPKELALQETSLQKLRRLMFEVQELNEELSKTDENTTPETRESHISQADLLSRLSYLQSDLSRLNQQFGNMDVHDSNTYGKRIDEAKNLIKQLEAYKTQSSTKTKEQEANDDAVVVDKNDKGDVVTYELYYTPETAKLHKQTKVADIDERIAKIESLVGTAAGQGLEDLPSNIASTSLINTISKLEQQIMVLAQPKLLDTVAKRVTTLNTALDRLNELKSGRKDVSSSLGYSIGGVTATNPLPAGGQPALGTAEGQNQENGGLSNDTEEKVNRLFSTMEKIDPLLSLTPALLTRLKALQGLHTEAATFGRSVKVISEEQSRMSEELKSLTTTCDLLNQSLKENEESINKNINVIDTRMTELVQRVAALQNS</sequence>
<keyword evidence="2" id="KW-0963">Cytoplasm</keyword>
<evidence type="ECO:0000313" key="4">
    <source>
        <dbReference type="EMBL" id="KAF7721825.1"/>
    </source>
</evidence>
<comment type="caution">
    <text evidence="4">The sequence shown here is derived from an EMBL/GenBank/DDBJ whole genome shotgun (WGS) entry which is preliminary data.</text>
</comment>
<proteinExistence type="predicted"/>
<evidence type="ECO:0000313" key="5">
    <source>
        <dbReference type="Proteomes" id="UP000605846"/>
    </source>
</evidence>
<dbReference type="GO" id="GO:0007017">
    <property type="term" value="P:microtubule-based process"/>
    <property type="evidence" value="ECO:0007669"/>
    <property type="project" value="InterPro"/>
</dbReference>
<keyword evidence="5" id="KW-1185">Reference proteome</keyword>